<feature type="region of interest" description="Disordered" evidence="1">
    <location>
        <begin position="59"/>
        <end position="96"/>
    </location>
</feature>
<evidence type="ECO:0000256" key="1">
    <source>
        <dbReference type="SAM" id="MobiDB-lite"/>
    </source>
</evidence>
<organism evidence="2 3">
    <name type="scientific">Cardiocondyla obscurior</name>
    <dbReference type="NCBI Taxonomy" id="286306"/>
    <lineage>
        <taxon>Eukaryota</taxon>
        <taxon>Metazoa</taxon>
        <taxon>Ecdysozoa</taxon>
        <taxon>Arthropoda</taxon>
        <taxon>Hexapoda</taxon>
        <taxon>Insecta</taxon>
        <taxon>Pterygota</taxon>
        <taxon>Neoptera</taxon>
        <taxon>Endopterygota</taxon>
        <taxon>Hymenoptera</taxon>
        <taxon>Apocrita</taxon>
        <taxon>Aculeata</taxon>
        <taxon>Formicoidea</taxon>
        <taxon>Formicidae</taxon>
        <taxon>Myrmicinae</taxon>
        <taxon>Cardiocondyla</taxon>
    </lineage>
</organism>
<protein>
    <submittedName>
        <fullName evidence="2">Uncharacterized protein</fullName>
    </submittedName>
</protein>
<feature type="compositionally biased region" description="Basic and acidic residues" evidence="1">
    <location>
        <begin position="67"/>
        <end position="82"/>
    </location>
</feature>
<dbReference type="AlphaFoldDB" id="A0AAW2EMI2"/>
<comment type="caution">
    <text evidence="2">The sequence shown here is derived from an EMBL/GenBank/DDBJ whole genome shotgun (WGS) entry which is preliminary data.</text>
</comment>
<reference evidence="2 3" key="1">
    <citation type="submission" date="2023-03" db="EMBL/GenBank/DDBJ databases">
        <title>High recombination rates correlate with genetic variation in Cardiocondyla obscurior ants.</title>
        <authorList>
            <person name="Errbii M."/>
        </authorList>
    </citation>
    <scope>NUCLEOTIDE SEQUENCE [LARGE SCALE GENOMIC DNA]</scope>
    <source>
        <strain evidence="2">Alpha-2009</strain>
        <tissue evidence="2">Whole body</tissue>
    </source>
</reference>
<dbReference type="Proteomes" id="UP001430953">
    <property type="component" value="Unassembled WGS sequence"/>
</dbReference>
<evidence type="ECO:0000313" key="2">
    <source>
        <dbReference type="EMBL" id="KAL0103594.1"/>
    </source>
</evidence>
<gene>
    <name evidence="2" type="ORF">PUN28_017698</name>
</gene>
<evidence type="ECO:0000313" key="3">
    <source>
        <dbReference type="Proteomes" id="UP001430953"/>
    </source>
</evidence>
<sequence length="121" mass="14134">MRHCVVRVASLSDRPIADARLGDKSGTPWPFVITPVTSLTLRRRRRREKDSRKERYLWIKLKRPHNSKKERERERVRAVKGEKKNKKKRRRRAQVSQAVITDIGSAIVGATKAHWSRSELG</sequence>
<name>A0AAW2EMI2_9HYME</name>
<keyword evidence="3" id="KW-1185">Reference proteome</keyword>
<dbReference type="EMBL" id="JADYXP020000021">
    <property type="protein sequence ID" value="KAL0103594.1"/>
    <property type="molecule type" value="Genomic_DNA"/>
</dbReference>
<accession>A0AAW2EMI2</accession>
<feature type="compositionally biased region" description="Basic residues" evidence="1">
    <location>
        <begin position="83"/>
        <end position="93"/>
    </location>
</feature>
<proteinExistence type="predicted"/>